<name>A0ABZ1SNU8_9ACTN</name>
<feature type="compositionally biased region" description="Gly residues" evidence="1">
    <location>
        <begin position="233"/>
        <end position="251"/>
    </location>
</feature>
<dbReference type="RefSeq" id="WP_142651277.1">
    <property type="nucleotide sequence ID" value="NZ_CP108085.1"/>
</dbReference>
<evidence type="ECO:0000313" key="2">
    <source>
        <dbReference type="EMBL" id="WUP74564.1"/>
    </source>
</evidence>
<gene>
    <name evidence="2" type="ORF">OG913_35240</name>
</gene>
<organism evidence="2 3">
    <name type="scientific">Microbispora hainanensis</name>
    <dbReference type="NCBI Taxonomy" id="568844"/>
    <lineage>
        <taxon>Bacteria</taxon>
        <taxon>Bacillati</taxon>
        <taxon>Actinomycetota</taxon>
        <taxon>Actinomycetes</taxon>
        <taxon>Streptosporangiales</taxon>
        <taxon>Streptosporangiaceae</taxon>
        <taxon>Microbispora</taxon>
    </lineage>
</organism>
<keyword evidence="3" id="KW-1185">Reference proteome</keyword>
<evidence type="ECO:0000313" key="3">
    <source>
        <dbReference type="Proteomes" id="UP001432011"/>
    </source>
</evidence>
<sequence>MGVTVPPQVDVMLSMLGMPWPNVDEDEIRKDADAWRTVLAGTDRSGAAANATIAGTGEVYRGRSANALAGYWNETGGEGGHLSRAAAAARLAPAVLDNTAWLTTGVKVAVASTAVYTTVRVARAYLSGGPLGAALAAAEMFRSRAAIGKIQREGAEGAGRVLAPALDRRVTEQFRRILEGLRRPGGGGPVPAFAGAGHRIPARGTVGPRAAAGRSPQDGLALMGRSNKNARSGGNGRRGGGGRRSGGGGGASARDDGRTSHSEQRQSQRGFSDDMIDDVKANGRRSRGHEPGTSVYETDKLKVVVNDKTDNVITVIRKKKRRN</sequence>
<reference evidence="2" key="1">
    <citation type="submission" date="2022-10" db="EMBL/GenBank/DDBJ databases">
        <title>The complete genomes of actinobacterial strains from the NBC collection.</title>
        <authorList>
            <person name="Joergensen T.S."/>
            <person name="Alvarez Arevalo M."/>
            <person name="Sterndorff E.B."/>
            <person name="Faurdal D."/>
            <person name="Vuksanovic O."/>
            <person name="Mourched A.-S."/>
            <person name="Charusanti P."/>
            <person name="Shaw S."/>
            <person name="Blin K."/>
            <person name="Weber T."/>
        </authorList>
    </citation>
    <scope>NUCLEOTIDE SEQUENCE</scope>
    <source>
        <strain evidence="2">NBC_00254</strain>
    </source>
</reference>
<evidence type="ECO:0000256" key="1">
    <source>
        <dbReference type="SAM" id="MobiDB-lite"/>
    </source>
</evidence>
<feature type="compositionally biased region" description="Basic and acidic residues" evidence="1">
    <location>
        <begin position="253"/>
        <end position="266"/>
    </location>
</feature>
<dbReference type="Proteomes" id="UP001432011">
    <property type="component" value="Chromosome"/>
</dbReference>
<protein>
    <submittedName>
        <fullName evidence="2">DUF4258 domain-containing protein</fullName>
    </submittedName>
</protein>
<accession>A0ABZ1SNU8</accession>
<feature type="region of interest" description="Disordered" evidence="1">
    <location>
        <begin position="180"/>
        <end position="297"/>
    </location>
</feature>
<dbReference type="EMBL" id="CP108085">
    <property type="protein sequence ID" value="WUP74564.1"/>
    <property type="molecule type" value="Genomic_DNA"/>
</dbReference>
<proteinExistence type="predicted"/>